<evidence type="ECO:0000313" key="1">
    <source>
        <dbReference type="EMBL" id="KHT61478.1"/>
    </source>
</evidence>
<reference evidence="1 2" key="1">
    <citation type="submission" date="2014-12" db="EMBL/GenBank/DDBJ databases">
        <title>Genome sequencing of Photobacterium gaetbulicola AD005a.</title>
        <authorList>
            <person name="Adrian T.G.S."/>
            <person name="Chan K.G."/>
        </authorList>
    </citation>
    <scope>NUCLEOTIDE SEQUENCE [LARGE SCALE GENOMIC DNA]</scope>
    <source>
        <strain evidence="1 2">AD005a</strain>
    </source>
</reference>
<gene>
    <name evidence="1" type="ORF">RJ45_22715</name>
</gene>
<comment type="caution">
    <text evidence="1">The sequence shown here is derived from an EMBL/GenBank/DDBJ whole genome shotgun (WGS) entry which is preliminary data.</text>
</comment>
<dbReference type="EMBL" id="JWLZ01000201">
    <property type="protein sequence ID" value="KHT61478.1"/>
    <property type="molecule type" value="Genomic_DNA"/>
</dbReference>
<evidence type="ECO:0008006" key="3">
    <source>
        <dbReference type="Google" id="ProtNLM"/>
    </source>
</evidence>
<dbReference type="Proteomes" id="UP000031278">
    <property type="component" value="Unassembled WGS sequence"/>
</dbReference>
<name>A0A0B9FY39_9GAMM</name>
<evidence type="ECO:0000313" key="2">
    <source>
        <dbReference type="Proteomes" id="UP000031278"/>
    </source>
</evidence>
<organism evidence="1 2">
    <name type="scientific">Photobacterium gaetbulicola</name>
    <dbReference type="NCBI Taxonomy" id="1295392"/>
    <lineage>
        <taxon>Bacteria</taxon>
        <taxon>Pseudomonadati</taxon>
        <taxon>Pseudomonadota</taxon>
        <taxon>Gammaproteobacteria</taxon>
        <taxon>Vibrionales</taxon>
        <taxon>Vibrionaceae</taxon>
        <taxon>Photobacterium</taxon>
    </lineage>
</organism>
<accession>A0A0B9FY39</accession>
<dbReference type="PROSITE" id="PS51257">
    <property type="entry name" value="PROKAR_LIPOPROTEIN"/>
    <property type="match status" value="1"/>
</dbReference>
<sequence>MKWMLTVTLLVIVQGCASDPVPTTQVSEPSCVGSTMISADLRDKFELVQDPALLSQALGEALAGKLCQGAVYQSTQEVIIYRVWNSTNPQSQFGQWWSFNRPSGQVSAYRKDYEICYQWSPLDKLVECTLKPGTKVVVGNGQSAKCSEYLSYPVSEKQQVYITEASESAMNCQSYDGVISWQQAIEQ</sequence>
<dbReference type="RefSeq" id="WP_039467997.1">
    <property type="nucleotide sequence ID" value="NZ_JWLZ01000201.1"/>
</dbReference>
<protein>
    <recommendedName>
        <fullName evidence="3">Lipoprotein</fullName>
    </recommendedName>
</protein>
<proteinExistence type="predicted"/>
<dbReference type="AlphaFoldDB" id="A0A0B9FY39"/>